<name>A0AAX2EJ24_9BACI</name>
<dbReference type="AlphaFoldDB" id="A0AAX2EJ24"/>
<reference evidence="1 2" key="1">
    <citation type="submission" date="2016-10" db="EMBL/GenBank/DDBJ databases">
        <authorList>
            <person name="Varghese N."/>
            <person name="Submissions S."/>
        </authorList>
    </citation>
    <scope>NUCLEOTIDE SEQUENCE [LARGE SCALE GENOMIC DNA]</scope>
    <source>
        <strain evidence="1 2">DSM 21619</strain>
    </source>
</reference>
<gene>
    <name evidence="1" type="ORF">SAMN04489762_3177</name>
</gene>
<proteinExistence type="predicted"/>
<dbReference type="PROSITE" id="PS51257">
    <property type="entry name" value="PROKAR_LIPOPROTEIN"/>
    <property type="match status" value="1"/>
</dbReference>
<dbReference type="RefSeq" id="WP_093881362.1">
    <property type="nucleotide sequence ID" value="NZ_FOCD01000004.1"/>
</dbReference>
<dbReference type="Proteomes" id="UP000199735">
    <property type="component" value="Unassembled WGS sequence"/>
</dbReference>
<protein>
    <submittedName>
        <fullName evidence="1">Uncharacterized protein</fullName>
    </submittedName>
</protein>
<comment type="caution">
    <text evidence="1">The sequence shown here is derived from an EMBL/GenBank/DDBJ whole genome shotgun (WGS) entry which is preliminary data.</text>
</comment>
<organism evidence="1 2">
    <name type="scientific">Terribacillus saccharophilus</name>
    <dbReference type="NCBI Taxonomy" id="361277"/>
    <lineage>
        <taxon>Bacteria</taxon>
        <taxon>Bacillati</taxon>
        <taxon>Bacillota</taxon>
        <taxon>Bacilli</taxon>
        <taxon>Bacillales</taxon>
        <taxon>Bacillaceae</taxon>
        <taxon>Terribacillus</taxon>
    </lineage>
</organism>
<dbReference type="EMBL" id="FOCD01000004">
    <property type="protein sequence ID" value="SEN95300.1"/>
    <property type="molecule type" value="Genomic_DNA"/>
</dbReference>
<evidence type="ECO:0000313" key="1">
    <source>
        <dbReference type="EMBL" id="SEN95300.1"/>
    </source>
</evidence>
<sequence>MSKYMISFVIATMLLLTACSSDYESEMDEAFSSEKVYAEKENNVNLDEISSQTAVYRFGRHISISYVTGEKEVVGVYKRNSAGIYDRLENEDAVVGKDPVIRKVTIID</sequence>
<evidence type="ECO:0000313" key="2">
    <source>
        <dbReference type="Proteomes" id="UP000199735"/>
    </source>
</evidence>
<accession>A0AAX2EJ24</accession>